<feature type="region of interest" description="Disordered" evidence="11">
    <location>
        <begin position="1"/>
        <end position="27"/>
    </location>
</feature>
<dbReference type="EMBL" id="GG692423">
    <property type="protein sequence ID" value="EER41818.1"/>
    <property type="molecule type" value="Genomic_DNA"/>
</dbReference>
<evidence type="ECO:0000256" key="7">
    <source>
        <dbReference type="ARBA" id="ARBA00022989"/>
    </source>
</evidence>
<keyword evidence="9" id="KW-0325">Glycoprotein</keyword>
<evidence type="ECO:0000313" key="12">
    <source>
        <dbReference type="EMBL" id="EER41818.1"/>
    </source>
</evidence>
<keyword evidence="8" id="KW-0472">Membrane</keyword>
<dbReference type="AlphaFoldDB" id="C6HE34"/>
<sequence length="313" mass="33412">MANRYSVYSTTSSTAPAPRSTRQPAAQVSTTTLLNTLHAIYSSGQSYQLDSGTALTVNTWLTAASPGPNGEVGGSVDAELARRAWEHARRRAEDGCIVLCSSHRSTPSLLAPFLARLPLSTPSTTYTALSALRPFIAQVTPYNPSQFRCSALAVSYTFTLTGNVTAVSLSLSTAGLDVSSGLLNIPAEAGYRAFDVFYYLLTSASTPAEREFLSLKDASAYSLLNKSNTFNPPAYLPTADDAASAEDFRAALKAIGIKGASHRNFITILAALLKLAPRIVPQVMKALAGGPLGLMRKRVTLLESQSLRFQIQR</sequence>
<evidence type="ECO:0000256" key="6">
    <source>
        <dbReference type="ARBA" id="ARBA00022692"/>
    </source>
</evidence>
<reference evidence="13" key="1">
    <citation type="submission" date="2009-05" db="EMBL/GenBank/DDBJ databases">
        <title>The genome sequence of Ajellomyces capsulatus strain H143.</title>
        <authorList>
            <person name="Champion M."/>
            <person name="Cuomo C.A."/>
            <person name="Ma L.-J."/>
            <person name="Henn M.R."/>
            <person name="Sil A."/>
            <person name="Goldman B."/>
            <person name="Young S.K."/>
            <person name="Kodira C.D."/>
            <person name="Zeng Q."/>
            <person name="Koehrsen M."/>
            <person name="Alvarado L."/>
            <person name="Berlin A.M."/>
            <person name="Borenstein D."/>
            <person name="Chen Z."/>
            <person name="Engels R."/>
            <person name="Freedman E."/>
            <person name="Gellesch M."/>
            <person name="Goldberg J."/>
            <person name="Griggs A."/>
            <person name="Gujja S."/>
            <person name="Heiman D.I."/>
            <person name="Hepburn T.A."/>
            <person name="Howarth C."/>
            <person name="Jen D."/>
            <person name="Larson L."/>
            <person name="Lewis B."/>
            <person name="Mehta T."/>
            <person name="Park D."/>
            <person name="Pearson M."/>
            <person name="Roberts A."/>
            <person name="Saif S."/>
            <person name="Shea T.D."/>
            <person name="Shenoy N."/>
            <person name="Sisk P."/>
            <person name="Stolte C."/>
            <person name="Sykes S."/>
            <person name="Walk T."/>
            <person name="White J."/>
            <person name="Yandava C."/>
            <person name="Klein B."/>
            <person name="McEwen J.G."/>
            <person name="Puccia R."/>
            <person name="Goldman G.H."/>
            <person name="Felipe M.S."/>
            <person name="Nino-Vega G."/>
            <person name="San-Blas G."/>
            <person name="Taylor J.W."/>
            <person name="Mendoza L."/>
            <person name="Galagan J.E."/>
            <person name="Nusbaum C."/>
            <person name="Birren B.W."/>
        </authorList>
    </citation>
    <scope>NUCLEOTIDE SEQUENCE [LARGE SCALE GENOMIC DNA]</scope>
    <source>
        <strain evidence="13">H143</strain>
    </source>
</reference>
<dbReference type="InterPro" id="IPR027417">
    <property type="entry name" value="P-loop_NTPase"/>
</dbReference>
<feature type="compositionally biased region" description="Low complexity" evidence="11">
    <location>
        <begin position="9"/>
        <end position="22"/>
    </location>
</feature>
<evidence type="ECO:0000256" key="11">
    <source>
        <dbReference type="SAM" id="MobiDB-lite"/>
    </source>
</evidence>
<comment type="catalytic activity">
    <reaction evidence="10">
        <text>[(1-&gt;4)-N-acetyl-beta-D-glucosaminyl](n) + UDP-N-acetyl-alpha-D-glucosamine = [(1-&gt;4)-N-acetyl-beta-D-glucosaminyl](n+1) + UDP + H(+)</text>
        <dbReference type="Rhea" id="RHEA:16637"/>
        <dbReference type="Rhea" id="RHEA-COMP:9593"/>
        <dbReference type="Rhea" id="RHEA-COMP:9595"/>
        <dbReference type="ChEBI" id="CHEBI:15378"/>
        <dbReference type="ChEBI" id="CHEBI:17029"/>
        <dbReference type="ChEBI" id="CHEBI:57705"/>
        <dbReference type="ChEBI" id="CHEBI:58223"/>
        <dbReference type="EC" id="2.4.1.16"/>
    </reaction>
    <physiologicalReaction direction="left-to-right" evidence="10">
        <dbReference type="Rhea" id="RHEA:16638"/>
    </physiologicalReaction>
</comment>
<evidence type="ECO:0000256" key="5">
    <source>
        <dbReference type="ARBA" id="ARBA00022679"/>
    </source>
</evidence>
<dbReference type="HOGENOM" id="CLU_1001303_0_0_1"/>
<dbReference type="Gene3D" id="1.10.10.820">
    <property type="match status" value="1"/>
</dbReference>
<evidence type="ECO:0000256" key="4">
    <source>
        <dbReference type="ARBA" id="ARBA00022676"/>
    </source>
</evidence>
<evidence type="ECO:0000256" key="8">
    <source>
        <dbReference type="ARBA" id="ARBA00023136"/>
    </source>
</evidence>
<evidence type="ECO:0000256" key="1">
    <source>
        <dbReference type="ARBA" id="ARBA00004651"/>
    </source>
</evidence>
<keyword evidence="3" id="KW-1003">Cell membrane</keyword>
<keyword evidence="5" id="KW-0808">Transferase</keyword>
<evidence type="ECO:0000313" key="13">
    <source>
        <dbReference type="Proteomes" id="UP000002624"/>
    </source>
</evidence>
<accession>C6HE34</accession>
<dbReference type="STRING" id="544712.C6HE34"/>
<keyword evidence="4" id="KW-0328">Glycosyltransferase</keyword>
<name>C6HE34_AJECH</name>
<dbReference type="GO" id="GO:0005886">
    <property type="term" value="C:plasma membrane"/>
    <property type="evidence" value="ECO:0007669"/>
    <property type="project" value="UniProtKB-SubCell"/>
</dbReference>
<dbReference type="Proteomes" id="UP000002624">
    <property type="component" value="Unassembled WGS sequence"/>
</dbReference>
<keyword evidence="7" id="KW-1133">Transmembrane helix</keyword>
<evidence type="ECO:0000256" key="2">
    <source>
        <dbReference type="ARBA" id="ARBA00012543"/>
    </source>
</evidence>
<evidence type="ECO:0000256" key="10">
    <source>
        <dbReference type="ARBA" id="ARBA00049510"/>
    </source>
</evidence>
<evidence type="ECO:0000256" key="3">
    <source>
        <dbReference type="ARBA" id="ARBA00022475"/>
    </source>
</evidence>
<keyword evidence="6" id="KW-0812">Transmembrane</keyword>
<comment type="subcellular location">
    <subcellularLocation>
        <location evidence="1">Cell membrane</location>
        <topology evidence="1">Multi-pass membrane protein</topology>
    </subcellularLocation>
</comment>
<dbReference type="SUPFAM" id="SSF52540">
    <property type="entry name" value="P-loop containing nucleoside triphosphate hydrolases"/>
    <property type="match status" value="1"/>
</dbReference>
<proteinExistence type="predicted"/>
<evidence type="ECO:0000256" key="9">
    <source>
        <dbReference type="ARBA" id="ARBA00023180"/>
    </source>
</evidence>
<gene>
    <name evidence="12" type="ORF">HCDG_04465</name>
</gene>
<dbReference type="GO" id="GO:0004100">
    <property type="term" value="F:chitin synthase activity"/>
    <property type="evidence" value="ECO:0007669"/>
    <property type="project" value="UniProtKB-EC"/>
</dbReference>
<dbReference type="FunFam" id="1.10.10.820:FF:000010">
    <property type="entry name" value="Chitin synthase 6"/>
    <property type="match status" value="1"/>
</dbReference>
<dbReference type="EC" id="2.4.1.16" evidence="2"/>
<dbReference type="VEuPathDB" id="FungiDB:HCDG_04465"/>
<protein>
    <recommendedName>
        <fullName evidence="2">chitin synthase</fullName>
        <ecNumber evidence="2">2.4.1.16</ecNumber>
    </recommendedName>
</protein>
<organism evidence="12 13">
    <name type="scientific">Ajellomyces capsulatus (strain H143)</name>
    <name type="common">Darling's disease fungus</name>
    <name type="synonym">Histoplasma capsulatum</name>
    <dbReference type="NCBI Taxonomy" id="544712"/>
    <lineage>
        <taxon>Eukaryota</taxon>
        <taxon>Fungi</taxon>
        <taxon>Dikarya</taxon>
        <taxon>Ascomycota</taxon>
        <taxon>Pezizomycotina</taxon>
        <taxon>Eurotiomycetes</taxon>
        <taxon>Eurotiomycetidae</taxon>
        <taxon>Onygenales</taxon>
        <taxon>Ajellomycetaceae</taxon>
        <taxon>Histoplasma</taxon>
    </lineage>
</organism>